<proteinExistence type="inferred from homology"/>
<reference evidence="6 7" key="1">
    <citation type="submission" date="2018-10" db="EMBL/GenBank/DDBJ databases">
        <title>Falsibacillus sp. genome draft.</title>
        <authorList>
            <person name="Shi S."/>
        </authorList>
    </citation>
    <scope>NUCLEOTIDE SEQUENCE [LARGE SCALE GENOMIC DNA]</scope>
    <source>
        <strain evidence="6 7">GY 10110</strain>
    </source>
</reference>
<dbReference type="Pfam" id="PF01812">
    <property type="entry name" value="5-FTHF_cyc-lig"/>
    <property type="match status" value="1"/>
</dbReference>
<dbReference type="EMBL" id="RCVZ01000001">
    <property type="protein sequence ID" value="RLQ98333.1"/>
    <property type="molecule type" value="Genomic_DNA"/>
</dbReference>
<dbReference type="PANTHER" id="PTHR23407">
    <property type="entry name" value="ATPASE INHIBITOR/5-FORMYLTETRAHYDROFOLATE CYCLO-LIGASE"/>
    <property type="match status" value="1"/>
</dbReference>
<comment type="caution">
    <text evidence="6">The sequence shown here is derived from an EMBL/GenBank/DDBJ whole genome shotgun (WGS) entry which is preliminary data.</text>
</comment>
<keyword evidence="5" id="KW-0460">Magnesium</keyword>
<feature type="binding site" evidence="4">
    <location>
        <begin position="4"/>
        <end position="8"/>
    </location>
    <ligand>
        <name>ATP</name>
        <dbReference type="ChEBI" id="CHEBI:30616"/>
    </ligand>
</feature>
<dbReference type="Proteomes" id="UP000276770">
    <property type="component" value="Unassembled WGS sequence"/>
</dbReference>
<keyword evidence="6" id="KW-0436">Ligase</keyword>
<comment type="catalytic activity">
    <reaction evidence="5">
        <text>(6S)-5-formyl-5,6,7,8-tetrahydrofolate + ATP = (6R)-5,10-methenyltetrahydrofolate + ADP + phosphate</text>
        <dbReference type="Rhea" id="RHEA:10488"/>
        <dbReference type="ChEBI" id="CHEBI:30616"/>
        <dbReference type="ChEBI" id="CHEBI:43474"/>
        <dbReference type="ChEBI" id="CHEBI:57455"/>
        <dbReference type="ChEBI" id="CHEBI:57457"/>
        <dbReference type="ChEBI" id="CHEBI:456216"/>
        <dbReference type="EC" id="6.3.3.2"/>
    </reaction>
</comment>
<dbReference type="PIRSF" id="PIRSF006806">
    <property type="entry name" value="FTHF_cligase"/>
    <property type="match status" value="1"/>
</dbReference>
<dbReference type="GO" id="GO:0009396">
    <property type="term" value="P:folic acid-containing compound biosynthetic process"/>
    <property type="evidence" value="ECO:0007669"/>
    <property type="project" value="TreeGrafter"/>
</dbReference>
<keyword evidence="3 4" id="KW-0067">ATP-binding</keyword>
<feature type="binding site" evidence="4">
    <location>
        <begin position="133"/>
        <end position="141"/>
    </location>
    <ligand>
        <name>ATP</name>
        <dbReference type="ChEBI" id="CHEBI:30616"/>
    </ligand>
</feature>
<dbReference type="SUPFAM" id="SSF100950">
    <property type="entry name" value="NagB/RpiA/CoA transferase-like"/>
    <property type="match status" value="1"/>
</dbReference>
<comment type="similarity">
    <text evidence="1 5">Belongs to the 5-formyltetrahydrofolate cyclo-ligase family.</text>
</comment>
<dbReference type="PANTHER" id="PTHR23407:SF1">
    <property type="entry name" value="5-FORMYLTETRAHYDROFOLATE CYCLO-LIGASE"/>
    <property type="match status" value="1"/>
</dbReference>
<dbReference type="GO" id="GO:0035999">
    <property type="term" value="P:tetrahydrofolate interconversion"/>
    <property type="evidence" value="ECO:0007669"/>
    <property type="project" value="TreeGrafter"/>
</dbReference>
<evidence type="ECO:0000313" key="6">
    <source>
        <dbReference type="EMBL" id="RLQ98333.1"/>
    </source>
</evidence>
<dbReference type="InterPro" id="IPR037171">
    <property type="entry name" value="NagB/RpiA_transferase-like"/>
</dbReference>
<keyword evidence="2 4" id="KW-0547">Nucleotide-binding</keyword>
<comment type="cofactor">
    <cofactor evidence="5">
        <name>Mg(2+)</name>
        <dbReference type="ChEBI" id="CHEBI:18420"/>
    </cofactor>
</comment>
<evidence type="ECO:0000256" key="3">
    <source>
        <dbReference type="ARBA" id="ARBA00022840"/>
    </source>
</evidence>
<accession>A0A3L7K5I2</accession>
<dbReference type="GO" id="GO:0030272">
    <property type="term" value="F:5-formyltetrahydrofolate cyclo-ligase activity"/>
    <property type="evidence" value="ECO:0007669"/>
    <property type="project" value="UniProtKB-EC"/>
</dbReference>
<protein>
    <recommendedName>
        <fullName evidence="5">5-formyltetrahydrofolate cyclo-ligase</fullName>
        <ecNumber evidence="5">6.3.3.2</ecNumber>
    </recommendedName>
</protein>
<dbReference type="GO" id="GO:0005524">
    <property type="term" value="F:ATP binding"/>
    <property type="evidence" value="ECO:0007669"/>
    <property type="project" value="UniProtKB-KW"/>
</dbReference>
<dbReference type="AlphaFoldDB" id="A0A3L7K5I2"/>
<evidence type="ECO:0000256" key="2">
    <source>
        <dbReference type="ARBA" id="ARBA00022741"/>
    </source>
</evidence>
<evidence type="ECO:0000256" key="1">
    <source>
        <dbReference type="ARBA" id="ARBA00010638"/>
    </source>
</evidence>
<dbReference type="NCBIfam" id="TIGR02727">
    <property type="entry name" value="MTHFS_bact"/>
    <property type="match status" value="1"/>
</dbReference>
<dbReference type="GO" id="GO:0046872">
    <property type="term" value="F:metal ion binding"/>
    <property type="evidence" value="ECO:0007669"/>
    <property type="project" value="UniProtKB-KW"/>
</dbReference>
<organism evidence="6 7">
    <name type="scientific">Falsibacillus albus</name>
    <dbReference type="NCBI Taxonomy" id="2478915"/>
    <lineage>
        <taxon>Bacteria</taxon>
        <taxon>Bacillati</taxon>
        <taxon>Bacillota</taxon>
        <taxon>Bacilli</taxon>
        <taxon>Bacillales</taxon>
        <taxon>Bacillaceae</taxon>
        <taxon>Falsibacillus</taxon>
    </lineage>
</organism>
<evidence type="ECO:0000256" key="4">
    <source>
        <dbReference type="PIRSR" id="PIRSR006806-1"/>
    </source>
</evidence>
<dbReference type="EC" id="6.3.3.2" evidence="5"/>
<name>A0A3L7K5I2_9BACI</name>
<keyword evidence="5" id="KW-0479">Metal-binding</keyword>
<dbReference type="Gene3D" id="3.40.50.10420">
    <property type="entry name" value="NagB/RpiA/CoA transferase-like"/>
    <property type="match status" value="1"/>
</dbReference>
<evidence type="ECO:0000313" key="7">
    <source>
        <dbReference type="Proteomes" id="UP000276770"/>
    </source>
</evidence>
<keyword evidence="7" id="KW-1185">Reference proteome</keyword>
<dbReference type="InterPro" id="IPR002698">
    <property type="entry name" value="FTHF_cligase"/>
</dbReference>
<evidence type="ECO:0000256" key="5">
    <source>
        <dbReference type="RuleBase" id="RU361279"/>
    </source>
</evidence>
<dbReference type="InterPro" id="IPR024185">
    <property type="entry name" value="FTHF_cligase-like_sf"/>
</dbReference>
<feature type="binding site" evidence="4">
    <location>
        <position position="50"/>
    </location>
    <ligand>
        <name>substrate</name>
    </ligand>
</feature>
<dbReference type="OrthoDB" id="9801938at2"/>
<gene>
    <name evidence="6" type="ORF">D9X91_02250</name>
</gene>
<sequence length="188" mass="21846">MNKKKQIRKKMKSSLEELEKLVYEQSSYLISKRLFELEDWRNANTIGITISNGTEVDTWQIIRRAWTDGKRIVVPKCLTESKELLFKQITDFTQLEKVFFGLYEPKAEQEAIDKHQIDLLIVPGLAFMKDGYRLGFGGGYYDRFLADYKGNTVSLAFQRQLVESLPIEDFDKPVKKIITDQEVVVCHA</sequence>
<feature type="binding site" evidence="4">
    <location>
        <position position="55"/>
    </location>
    <ligand>
        <name>substrate</name>
    </ligand>
</feature>